<organism evidence="2 3">
    <name type="scientific">Alcaligenes xylosoxydans xylosoxydans</name>
    <name type="common">Achromobacter xylosoxidans</name>
    <dbReference type="NCBI Taxonomy" id="85698"/>
    <lineage>
        <taxon>Bacteria</taxon>
        <taxon>Pseudomonadati</taxon>
        <taxon>Pseudomonadota</taxon>
        <taxon>Betaproteobacteria</taxon>
        <taxon>Burkholderiales</taxon>
        <taxon>Alcaligenaceae</taxon>
        <taxon>Achromobacter</taxon>
    </lineage>
</organism>
<dbReference type="SMART" id="SM00421">
    <property type="entry name" value="HTH_LUXR"/>
    <property type="match status" value="1"/>
</dbReference>
<dbReference type="AlphaFoldDB" id="A0A424WIR6"/>
<dbReference type="GO" id="GO:0003677">
    <property type="term" value="F:DNA binding"/>
    <property type="evidence" value="ECO:0007669"/>
    <property type="project" value="InterPro"/>
</dbReference>
<comment type="caution">
    <text evidence="2">The sequence shown here is derived from an EMBL/GenBank/DDBJ whole genome shotgun (WGS) entry which is preliminary data.</text>
</comment>
<dbReference type="Proteomes" id="UP000285324">
    <property type="component" value="Unassembled WGS sequence"/>
</dbReference>
<dbReference type="OrthoDB" id="9135158at2"/>
<evidence type="ECO:0000313" key="2">
    <source>
        <dbReference type="EMBL" id="RPJ93181.1"/>
    </source>
</evidence>
<name>A0A424WIR6_ALCXX</name>
<reference evidence="2 3" key="1">
    <citation type="submission" date="2018-08" db="EMBL/GenBank/DDBJ databases">
        <title>Achromobacter xylosoxidans Genome sequencing and assembly.</title>
        <authorList>
            <person name="Wang R."/>
            <person name="Rensing C."/>
            <person name="Li Y."/>
        </authorList>
    </citation>
    <scope>NUCLEOTIDE SEQUENCE [LARGE SCALE GENOMIC DNA]</scope>
    <source>
        <strain evidence="2 3">GD003A</strain>
    </source>
</reference>
<dbReference type="SUPFAM" id="SSF46894">
    <property type="entry name" value="C-terminal effector domain of the bipartite response regulators"/>
    <property type="match status" value="1"/>
</dbReference>
<dbReference type="InterPro" id="IPR000792">
    <property type="entry name" value="Tscrpt_reg_LuxR_C"/>
</dbReference>
<evidence type="ECO:0000313" key="3">
    <source>
        <dbReference type="Proteomes" id="UP000285324"/>
    </source>
</evidence>
<proteinExistence type="predicted"/>
<dbReference type="InterPro" id="IPR016032">
    <property type="entry name" value="Sig_transdc_resp-reg_C-effctor"/>
</dbReference>
<dbReference type="RefSeq" id="WP_118931802.1">
    <property type="nucleotide sequence ID" value="NZ_CP061008.1"/>
</dbReference>
<dbReference type="GO" id="GO:0006355">
    <property type="term" value="P:regulation of DNA-templated transcription"/>
    <property type="evidence" value="ECO:0007669"/>
    <property type="project" value="InterPro"/>
</dbReference>
<feature type="domain" description="HTH luxR-type" evidence="1">
    <location>
        <begin position="301"/>
        <end position="358"/>
    </location>
</feature>
<dbReference type="InterPro" id="IPR036388">
    <property type="entry name" value="WH-like_DNA-bd_sf"/>
</dbReference>
<dbReference type="Gene3D" id="1.10.10.10">
    <property type="entry name" value="Winged helix-like DNA-binding domain superfamily/Winged helix DNA-binding domain"/>
    <property type="match status" value="1"/>
</dbReference>
<evidence type="ECO:0000259" key="1">
    <source>
        <dbReference type="SMART" id="SM00421"/>
    </source>
</evidence>
<sequence length="361" mass="39998">MAEHQIAVRRAIEALDRLADPDPPWRDILLTARDMVGADSSTLIVFDARHKLLDLSTVSFPEAAATDYRNHYYSCDIVEQDSRLLPVGTWLDTASMCGHKQLQRSEFYTDFMLKHRMAQVLCLVIESSAKLRAAIAFQRSTVDDKASERLQSGDIAQYFRLLKNRLAQREKMLAIGWTAIDSALSDVGEAVLLVSRDAMVNMKSALATRYLDDGHGWNVRGGKLRHPDAKIQALFDAYCQAVARDGKARSLAAAAGWGELTWIDISAAPQALSLIGNRMLLVRMRRKSAFAQPDVDRLEAVFAITHAEAAVLAGLAMGHSVEEVATLRHASVLTVRKQVASLLNKMECNRQSELVRLASLL</sequence>
<dbReference type="EMBL" id="QVXO01000004">
    <property type="protein sequence ID" value="RPJ93181.1"/>
    <property type="molecule type" value="Genomic_DNA"/>
</dbReference>
<gene>
    <name evidence="2" type="ORF">DY367_04510</name>
</gene>
<accession>A0A424WIR6</accession>
<protein>
    <submittedName>
        <fullName evidence="2">LuxR family transcriptional regulator</fullName>
    </submittedName>
</protein>